<organism evidence="3 4">
    <name type="scientific">Prunus armeniaca</name>
    <name type="common">Apricot</name>
    <name type="synonym">Armeniaca vulgaris</name>
    <dbReference type="NCBI Taxonomy" id="36596"/>
    <lineage>
        <taxon>Eukaryota</taxon>
        <taxon>Viridiplantae</taxon>
        <taxon>Streptophyta</taxon>
        <taxon>Embryophyta</taxon>
        <taxon>Tracheophyta</taxon>
        <taxon>Spermatophyta</taxon>
        <taxon>Magnoliopsida</taxon>
        <taxon>eudicotyledons</taxon>
        <taxon>Gunneridae</taxon>
        <taxon>Pentapetalae</taxon>
        <taxon>rosids</taxon>
        <taxon>fabids</taxon>
        <taxon>Rosales</taxon>
        <taxon>Rosaceae</taxon>
        <taxon>Amygdaloideae</taxon>
        <taxon>Amygdaleae</taxon>
        <taxon>Prunus</taxon>
    </lineage>
</organism>
<dbReference type="InterPro" id="IPR004330">
    <property type="entry name" value="FAR1_DNA_bnd_dom"/>
</dbReference>
<protein>
    <recommendedName>
        <fullName evidence="2">FAR1 domain-containing protein</fullName>
    </recommendedName>
</protein>
<dbReference type="Proteomes" id="UP000507222">
    <property type="component" value="Unassembled WGS sequence"/>
</dbReference>
<dbReference type="EMBL" id="CAEKDK010000001">
    <property type="protein sequence ID" value="CAB4263279.1"/>
    <property type="molecule type" value="Genomic_DNA"/>
</dbReference>
<accession>A0A6J5TI46</accession>
<feature type="domain" description="FAR1" evidence="2">
    <location>
        <begin position="203"/>
        <end position="293"/>
    </location>
</feature>
<reference evidence="3 4" key="1">
    <citation type="submission" date="2020-05" db="EMBL/GenBank/DDBJ databases">
        <authorList>
            <person name="Campoy J."/>
            <person name="Schneeberger K."/>
            <person name="Spophaly S."/>
        </authorList>
    </citation>
    <scope>NUCLEOTIDE SEQUENCE [LARGE SCALE GENOMIC DNA]</scope>
    <source>
        <strain evidence="3">PruArmRojPasFocal</strain>
    </source>
</reference>
<name>A0A6J5TI46_PRUAR</name>
<proteinExistence type="predicted"/>
<dbReference type="PANTHER" id="PTHR46328:SF6">
    <property type="entry name" value="PROTEIN FAR1-RELATED SEQUENCE 5-LIKE"/>
    <property type="match status" value="1"/>
</dbReference>
<evidence type="ECO:0000259" key="2">
    <source>
        <dbReference type="Pfam" id="PF03101"/>
    </source>
</evidence>
<evidence type="ECO:0000313" key="4">
    <source>
        <dbReference type="Proteomes" id="UP000507222"/>
    </source>
</evidence>
<dbReference type="Pfam" id="PF03101">
    <property type="entry name" value="FAR1"/>
    <property type="match status" value="1"/>
</dbReference>
<sequence>MDAAGSGSKFFFSLSPSCYGTPFSCGNPSFIYVVDLGLTLVVPHVARILFEVLRLGHGREALRKPKSSSVITNHHLCCSWTWNHADEFTLSNPQHPALRFVLFLLINTWHSSKTEKKARNAIKGFDQIQLQPSTDTMEGGDGGRQFLDSDGDSDDETFERFHEHNYSVEDDMPLQHCNFVNDDLISMEPSTGMTFQSLDDARDFYYEYAKRTGFTIRTNRIRHSLKNMAIIGRDFVCSREGFRAAKHTLRKDRVLPPRPITREGCKAMIRLAARDEGRWIVTKFIREHNHKLMAHCKFPGELPIINILSEVEKDKKIQDLYDELQRERERSAAFQQQLCMILKDLEEHAEYISVRVEDIVKSMKEIELRDL</sequence>
<feature type="region of interest" description="Disordered" evidence="1">
    <location>
        <begin position="132"/>
        <end position="154"/>
    </location>
</feature>
<dbReference type="PANTHER" id="PTHR46328">
    <property type="entry name" value="FAR-RED IMPAIRED RESPONSIVE (FAR1) FAMILY PROTEIN-RELATED"/>
    <property type="match status" value="1"/>
</dbReference>
<evidence type="ECO:0000313" key="3">
    <source>
        <dbReference type="EMBL" id="CAB4263279.1"/>
    </source>
</evidence>
<evidence type="ECO:0000256" key="1">
    <source>
        <dbReference type="SAM" id="MobiDB-lite"/>
    </source>
</evidence>
<dbReference type="AlphaFoldDB" id="A0A6J5TI46"/>
<gene>
    <name evidence="3" type="ORF">CURHAP_LOCUS3390</name>
</gene>